<dbReference type="eggNOG" id="ENOG502QS2E">
    <property type="taxonomic scope" value="Eukaryota"/>
</dbReference>
<evidence type="ECO:0000256" key="1">
    <source>
        <dbReference type="ARBA" id="ARBA00022833"/>
    </source>
</evidence>
<evidence type="ECO:0000313" key="9">
    <source>
        <dbReference type="Proteomes" id="UP000019473"/>
    </source>
</evidence>
<dbReference type="VEuPathDB" id="FungiDB:A1O7_02053"/>
<dbReference type="OrthoDB" id="39175at2759"/>
<dbReference type="AlphaFoldDB" id="W9WTG4"/>
<feature type="region of interest" description="Disordered" evidence="6">
    <location>
        <begin position="493"/>
        <end position="515"/>
    </location>
</feature>
<dbReference type="GO" id="GO:0006351">
    <property type="term" value="P:DNA-templated transcription"/>
    <property type="evidence" value="ECO:0007669"/>
    <property type="project" value="InterPro"/>
</dbReference>
<dbReference type="PANTHER" id="PTHR47171">
    <property type="entry name" value="FARA-RELATED"/>
    <property type="match status" value="1"/>
</dbReference>
<dbReference type="PANTHER" id="PTHR47171:SF5">
    <property type="entry name" value="ZN(II)2CYS6 TRANSCRIPTION FACTOR (EUROFUNG)"/>
    <property type="match status" value="1"/>
</dbReference>
<keyword evidence="3" id="KW-0238">DNA-binding</keyword>
<keyword evidence="2" id="KW-0805">Transcription regulation</keyword>
<feature type="compositionally biased region" description="Polar residues" evidence="6">
    <location>
        <begin position="1"/>
        <end position="18"/>
    </location>
</feature>
<keyword evidence="9" id="KW-1185">Reference proteome</keyword>
<comment type="caution">
    <text evidence="8">The sequence shown here is derived from an EMBL/GenBank/DDBJ whole genome shotgun (WGS) entry which is preliminary data.</text>
</comment>
<dbReference type="SMART" id="SM00906">
    <property type="entry name" value="Fungal_trans"/>
    <property type="match status" value="1"/>
</dbReference>
<dbReference type="CDD" id="cd12148">
    <property type="entry name" value="fungal_TF_MHR"/>
    <property type="match status" value="1"/>
</dbReference>
<dbReference type="HOGENOM" id="CLU_007427_1_1_1"/>
<sequence>MSGSRPNQGLESHHNVLNNDGDGRYNVDLKTANLNSSLMAMPAAINDVNASEPSPAGIRESLPEESGTHSPDSGARDASPEISLSRGYMGESGFMQIFRQGQTTTYLPTSSIIPGLRTETLSMSPLLLQAFEETHHEYCYPFCPILDKLNHAGDDPFAGSVLLQQALAVLGSRVNPPVIQHDHPSLYYRRAKTLFYMSHEPNPLIRIIAIIFLQWWSAGPPNVVSLDSQYFWTGVAIRLAHEIGLYREPTRNHSLKLGETFGLRRRIFWALFARERVFSLCQGRPCLVHLEDCDIQQPTLTDFPADQAAQGEIFIHYVRLSEIIGRLSRRLSLASDRSAPALDIIFELQNWVQSLPQHLLLPFGAARTATRDFRRDVHQLHLPYLTAIMLLYMNSSSHALPKASATALLAASCVARIFQDFLARGSINFVSGIGGWYVTVAILALLHGSQIPALRDCANEQIDVLMIALREIAKSWYSAEMFLRALEKHVKGQSEEARGNPSADTLQGDPGTTSSAWSDLASSDGVDLLGFFPGHTAQTSKLFGVFYADEAADVLMNLAWPADFNISVMDLFDQTFEGMNGTFGFPAAC</sequence>
<evidence type="ECO:0000259" key="7">
    <source>
        <dbReference type="SMART" id="SM00906"/>
    </source>
</evidence>
<feature type="region of interest" description="Disordered" evidence="6">
    <location>
        <begin position="48"/>
        <end position="81"/>
    </location>
</feature>
<reference evidence="8 9" key="1">
    <citation type="submission" date="2013-03" db="EMBL/GenBank/DDBJ databases">
        <title>The Genome Sequence of Cladophialophora yegresii CBS 114405.</title>
        <authorList>
            <consortium name="The Broad Institute Genomics Platform"/>
            <person name="Cuomo C."/>
            <person name="de Hoog S."/>
            <person name="Gorbushina A."/>
            <person name="Walker B."/>
            <person name="Young S.K."/>
            <person name="Zeng Q."/>
            <person name="Gargeya S."/>
            <person name="Fitzgerald M."/>
            <person name="Haas B."/>
            <person name="Abouelleil A."/>
            <person name="Allen A.W."/>
            <person name="Alvarado L."/>
            <person name="Arachchi H.M."/>
            <person name="Berlin A.M."/>
            <person name="Chapman S.B."/>
            <person name="Gainer-Dewar J."/>
            <person name="Goldberg J."/>
            <person name="Griggs A."/>
            <person name="Gujja S."/>
            <person name="Hansen M."/>
            <person name="Howarth C."/>
            <person name="Imamovic A."/>
            <person name="Ireland A."/>
            <person name="Larimer J."/>
            <person name="McCowan C."/>
            <person name="Murphy C."/>
            <person name="Pearson M."/>
            <person name="Poon T.W."/>
            <person name="Priest M."/>
            <person name="Roberts A."/>
            <person name="Saif S."/>
            <person name="Shea T."/>
            <person name="Sisk P."/>
            <person name="Sykes S."/>
            <person name="Wortman J."/>
            <person name="Nusbaum C."/>
            <person name="Birren B."/>
        </authorList>
    </citation>
    <scope>NUCLEOTIDE SEQUENCE [LARGE SCALE GENOMIC DNA]</scope>
    <source>
        <strain evidence="8 9">CBS 114405</strain>
    </source>
</reference>
<dbReference type="Pfam" id="PF04082">
    <property type="entry name" value="Fungal_trans"/>
    <property type="match status" value="1"/>
</dbReference>
<dbReference type="InterPro" id="IPR052073">
    <property type="entry name" value="Amide_Lactam_Regulators"/>
</dbReference>
<dbReference type="Proteomes" id="UP000019473">
    <property type="component" value="Unassembled WGS sequence"/>
</dbReference>
<name>W9WTG4_9EURO</name>
<feature type="domain" description="Xylanolytic transcriptional activator regulatory" evidence="7">
    <location>
        <begin position="229"/>
        <end position="304"/>
    </location>
</feature>
<proteinExistence type="predicted"/>
<evidence type="ECO:0000256" key="3">
    <source>
        <dbReference type="ARBA" id="ARBA00023125"/>
    </source>
</evidence>
<dbReference type="GO" id="GO:0003677">
    <property type="term" value="F:DNA binding"/>
    <property type="evidence" value="ECO:0007669"/>
    <property type="project" value="UniProtKB-KW"/>
</dbReference>
<evidence type="ECO:0000256" key="6">
    <source>
        <dbReference type="SAM" id="MobiDB-lite"/>
    </source>
</evidence>
<feature type="compositionally biased region" description="Polar residues" evidence="6">
    <location>
        <begin position="502"/>
        <end position="515"/>
    </location>
</feature>
<accession>W9WTG4</accession>
<feature type="region of interest" description="Disordered" evidence="6">
    <location>
        <begin position="1"/>
        <end position="28"/>
    </location>
</feature>
<dbReference type="RefSeq" id="XP_007754278.1">
    <property type="nucleotide sequence ID" value="XM_007756088.1"/>
</dbReference>
<keyword evidence="1" id="KW-0862">Zinc</keyword>
<dbReference type="InterPro" id="IPR007219">
    <property type="entry name" value="XnlR_reg_dom"/>
</dbReference>
<dbReference type="GO" id="GO:0008270">
    <property type="term" value="F:zinc ion binding"/>
    <property type="evidence" value="ECO:0007669"/>
    <property type="project" value="InterPro"/>
</dbReference>
<evidence type="ECO:0000256" key="2">
    <source>
        <dbReference type="ARBA" id="ARBA00023015"/>
    </source>
</evidence>
<keyword evidence="4" id="KW-0804">Transcription</keyword>
<dbReference type="EMBL" id="AMGW01000002">
    <property type="protein sequence ID" value="EXJ61624.1"/>
    <property type="molecule type" value="Genomic_DNA"/>
</dbReference>
<organism evidence="8 9">
    <name type="scientific">Cladophialophora yegresii CBS 114405</name>
    <dbReference type="NCBI Taxonomy" id="1182544"/>
    <lineage>
        <taxon>Eukaryota</taxon>
        <taxon>Fungi</taxon>
        <taxon>Dikarya</taxon>
        <taxon>Ascomycota</taxon>
        <taxon>Pezizomycotina</taxon>
        <taxon>Eurotiomycetes</taxon>
        <taxon>Chaetothyriomycetidae</taxon>
        <taxon>Chaetothyriales</taxon>
        <taxon>Herpotrichiellaceae</taxon>
        <taxon>Cladophialophora</taxon>
    </lineage>
</organism>
<evidence type="ECO:0000256" key="4">
    <source>
        <dbReference type="ARBA" id="ARBA00023163"/>
    </source>
</evidence>
<protein>
    <recommendedName>
        <fullName evidence="7">Xylanolytic transcriptional activator regulatory domain-containing protein</fullName>
    </recommendedName>
</protein>
<keyword evidence="5" id="KW-0539">Nucleus</keyword>
<evidence type="ECO:0000256" key="5">
    <source>
        <dbReference type="ARBA" id="ARBA00023242"/>
    </source>
</evidence>
<evidence type="ECO:0000313" key="8">
    <source>
        <dbReference type="EMBL" id="EXJ61624.1"/>
    </source>
</evidence>
<dbReference type="GeneID" id="19176663"/>
<gene>
    <name evidence="8" type="ORF">A1O7_02053</name>
</gene>